<keyword evidence="5" id="KW-0779">Telomere</keyword>
<keyword evidence="9" id="KW-1185">Reference proteome</keyword>
<keyword evidence="4" id="KW-0158">Chromosome</keyword>
<dbReference type="CDD" id="cd04497">
    <property type="entry name" value="hPOT1_OB1_like"/>
    <property type="match status" value="1"/>
</dbReference>
<keyword evidence="6" id="KW-0238">DNA-binding</keyword>
<comment type="subcellular location">
    <subcellularLocation>
        <location evidence="2">Chromosome</location>
        <location evidence="2">Telomere</location>
    </subcellularLocation>
    <subcellularLocation>
        <location evidence="1">Nucleus</location>
    </subcellularLocation>
</comment>
<dbReference type="AlphaFoldDB" id="A0A6J1CA78"/>
<gene>
    <name evidence="10" type="primary">LOC111008854</name>
</gene>
<dbReference type="InterPro" id="IPR012340">
    <property type="entry name" value="NA-bd_OB-fold"/>
</dbReference>
<reference evidence="10" key="1">
    <citation type="submission" date="2025-08" db="UniProtKB">
        <authorList>
            <consortium name="RefSeq"/>
        </authorList>
    </citation>
    <scope>IDENTIFICATION</scope>
    <source>
        <strain evidence="10">OHB3-1</strain>
    </source>
</reference>
<dbReference type="GO" id="GO:0010521">
    <property type="term" value="F:telomerase inhibitor activity"/>
    <property type="evidence" value="ECO:0007669"/>
    <property type="project" value="TreeGrafter"/>
</dbReference>
<dbReference type="GO" id="GO:0098505">
    <property type="term" value="F:G-rich strand telomeric DNA binding"/>
    <property type="evidence" value="ECO:0007669"/>
    <property type="project" value="TreeGrafter"/>
</dbReference>
<evidence type="ECO:0000256" key="2">
    <source>
        <dbReference type="ARBA" id="ARBA00004574"/>
    </source>
</evidence>
<evidence type="ECO:0000313" key="9">
    <source>
        <dbReference type="Proteomes" id="UP000504603"/>
    </source>
</evidence>
<dbReference type="RefSeq" id="XP_022137388.1">
    <property type="nucleotide sequence ID" value="XM_022281696.1"/>
</dbReference>
<evidence type="ECO:0000256" key="5">
    <source>
        <dbReference type="ARBA" id="ARBA00022895"/>
    </source>
</evidence>
<dbReference type="PANTHER" id="PTHR14513:SF0">
    <property type="entry name" value="PROTECTION OF TELOMERES PROTEIN 1"/>
    <property type="match status" value="1"/>
</dbReference>
<accession>A0A6J1CA78</accession>
<dbReference type="GO" id="GO:0016233">
    <property type="term" value="P:telomere capping"/>
    <property type="evidence" value="ECO:0007669"/>
    <property type="project" value="TreeGrafter"/>
</dbReference>
<dbReference type="SUPFAM" id="SSF50249">
    <property type="entry name" value="Nucleic acid-binding proteins"/>
    <property type="match status" value="2"/>
</dbReference>
<dbReference type="Pfam" id="PF25507">
    <property type="entry name" value="OB_POT1A"/>
    <property type="match status" value="1"/>
</dbReference>
<dbReference type="GO" id="GO:0000783">
    <property type="term" value="C:nuclear telomere cap complex"/>
    <property type="evidence" value="ECO:0007669"/>
    <property type="project" value="TreeGrafter"/>
</dbReference>
<dbReference type="GeneID" id="111008854"/>
<evidence type="ECO:0000256" key="6">
    <source>
        <dbReference type="ARBA" id="ARBA00023125"/>
    </source>
</evidence>
<dbReference type="InterPro" id="IPR011564">
    <property type="entry name" value="Telomer_end-bd_POT1/Cdc13"/>
</dbReference>
<evidence type="ECO:0000256" key="3">
    <source>
        <dbReference type="ARBA" id="ARBA00008442"/>
    </source>
</evidence>
<evidence type="ECO:0000256" key="7">
    <source>
        <dbReference type="ARBA" id="ARBA00023242"/>
    </source>
</evidence>
<evidence type="ECO:0000259" key="8">
    <source>
        <dbReference type="SMART" id="SM00976"/>
    </source>
</evidence>
<dbReference type="GO" id="GO:0032210">
    <property type="term" value="P:regulation of telomere maintenance via telomerase"/>
    <property type="evidence" value="ECO:0007669"/>
    <property type="project" value="TreeGrafter"/>
</dbReference>
<dbReference type="OrthoDB" id="2186770at2759"/>
<evidence type="ECO:0000256" key="1">
    <source>
        <dbReference type="ARBA" id="ARBA00004123"/>
    </source>
</evidence>
<sequence>MESRDDYKFMEIRDAIASINQKVNLIAVIIEFGFPRRTKGTDYFCAVKIVDQSQPKPGITANIFAESLEKLPHVASAGDIIQLSRVVMKTHQGEIYVVFNKKFSSFALYEGQYGTSFQPYDVSPKFQPRDLDKKFILSLRDWLVGFELDEGSTNFSFVRDIKESKHVNLICKIVYICKDAQDGALAFVWDGTDAQPISIDTKLANEIDNAHQLGPMLPRDKLCTLPSVGSILRLIFDKGTEKQSLCVLESGKWVKFINVLCEMQVGFFQIVVTAFSKLRYMPEEDHAIQARQRSYEERLASKLGRISFWSFPWPSPITEVDYNDEPFVTLMDVLTYPKVTAKFKCVVRVVAVYPLQAKDFCSPEGTYRVRLSLEDSTARIHALLYAEDGCKFFDGHPSVDALTRKRNKLLGVSASGENEASIRNPPWVQCCLKSYYLNKQDLWGSRRYRLFGTRLVVVD</sequence>
<evidence type="ECO:0000256" key="4">
    <source>
        <dbReference type="ARBA" id="ARBA00022454"/>
    </source>
</evidence>
<feature type="domain" description="Telomeric single stranded DNA binding POT1/Cdc13" evidence="8">
    <location>
        <begin position="9"/>
        <end position="144"/>
    </location>
</feature>
<comment type="similarity">
    <text evidence="3">Belongs to the telombin family.</text>
</comment>
<evidence type="ECO:0000313" key="10">
    <source>
        <dbReference type="RefSeq" id="XP_022137388.1"/>
    </source>
</evidence>
<proteinExistence type="inferred from homology"/>
<dbReference type="InterPro" id="IPR028389">
    <property type="entry name" value="POT1"/>
</dbReference>
<dbReference type="PANTHER" id="PTHR14513">
    <property type="entry name" value="PROTECTION OF TELOMERES 1"/>
    <property type="match status" value="1"/>
</dbReference>
<keyword evidence="7" id="KW-0539">Nucleus</keyword>
<dbReference type="Proteomes" id="UP000504603">
    <property type="component" value="Unplaced"/>
</dbReference>
<dbReference type="Gene3D" id="2.40.50.140">
    <property type="entry name" value="Nucleic acid-binding proteins"/>
    <property type="match status" value="2"/>
</dbReference>
<dbReference type="KEGG" id="mcha:111008854"/>
<organism evidence="9 10">
    <name type="scientific">Momordica charantia</name>
    <name type="common">Bitter gourd</name>
    <name type="synonym">Balsam pear</name>
    <dbReference type="NCBI Taxonomy" id="3673"/>
    <lineage>
        <taxon>Eukaryota</taxon>
        <taxon>Viridiplantae</taxon>
        <taxon>Streptophyta</taxon>
        <taxon>Embryophyta</taxon>
        <taxon>Tracheophyta</taxon>
        <taxon>Spermatophyta</taxon>
        <taxon>Magnoliopsida</taxon>
        <taxon>eudicotyledons</taxon>
        <taxon>Gunneridae</taxon>
        <taxon>Pentapetalae</taxon>
        <taxon>rosids</taxon>
        <taxon>fabids</taxon>
        <taxon>Cucurbitales</taxon>
        <taxon>Cucurbitaceae</taxon>
        <taxon>Momordiceae</taxon>
        <taxon>Momordica</taxon>
    </lineage>
</organism>
<dbReference type="Pfam" id="PF02765">
    <property type="entry name" value="POT1"/>
    <property type="match status" value="1"/>
</dbReference>
<dbReference type="SMART" id="SM00976">
    <property type="entry name" value="Telo_bind"/>
    <property type="match status" value="1"/>
</dbReference>
<protein>
    <submittedName>
        <fullName evidence="10">Protection of telomeres protein 1a-like isoform X1</fullName>
    </submittedName>
</protein>
<dbReference type="FunFam" id="2.40.50.140:FF:000119">
    <property type="entry name" value="Protection of telomeres 1 homolog"/>
    <property type="match status" value="1"/>
</dbReference>
<dbReference type="InterPro" id="IPR057620">
    <property type="entry name" value="POT1A/B-like_OB"/>
</dbReference>
<name>A0A6J1CA78_MOMCH</name>